<dbReference type="AlphaFoldDB" id="A0A138A7S8"/>
<dbReference type="Proteomes" id="UP000070258">
    <property type="component" value="Unassembled WGS sequence"/>
</dbReference>
<keyword evidence="1" id="KW-0805">Transcription regulation</keyword>
<dbReference type="Pfam" id="PF00440">
    <property type="entry name" value="TetR_N"/>
    <property type="match status" value="1"/>
</dbReference>
<dbReference type="EMBL" id="LSRF01000056">
    <property type="protein sequence ID" value="KXP06514.1"/>
    <property type="molecule type" value="Genomic_DNA"/>
</dbReference>
<gene>
    <name evidence="6" type="ORF">AXK60_10545</name>
</gene>
<sequence>MARIPAAERRQELIDAAVLVIAESGVDGATTRRIADRAGAPLATLHYCFASKELLFGAVFEHIAGRYREVLIASDVHGDVATTTRGLMRGLLQWYVDNPETASAIVELISWARRQDGAKATGVYDEALDTVRSILVADAAAAGQSIDDETLERLAYVVTVIADGFAINWLMYRQAGLDPEIDLTLGLLDAWMAANLSGGGSVDPVGVQPARPRPGAAESPEKLADLVSWVDVG</sequence>
<dbReference type="GO" id="GO:0000976">
    <property type="term" value="F:transcription cis-regulatory region binding"/>
    <property type="evidence" value="ECO:0007669"/>
    <property type="project" value="TreeGrafter"/>
</dbReference>
<comment type="caution">
    <text evidence="6">The sequence shown here is derived from an EMBL/GenBank/DDBJ whole genome shotgun (WGS) entry which is preliminary data.</text>
</comment>
<dbReference type="PANTHER" id="PTHR30055:SF234">
    <property type="entry name" value="HTH-TYPE TRANSCRIPTIONAL REGULATOR BETI"/>
    <property type="match status" value="1"/>
</dbReference>
<evidence type="ECO:0000259" key="5">
    <source>
        <dbReference type="PROSITE" id="PS50977"/>
    </source>
</evidence>
<dbReference type="PRINTS" id="PR00455">
    <property type="entry name" value="HTHTETR"/>
</dbReference>
<reference evidence="7" key="1">
    <citation type="submission" date="2016-02" db="EMBL/GenBank/DDBJ databases">
        <authorList>
            <person name="Wen L."/>
            <person name="He K."/>
            <person name="Yang H."/>
        </authorList>
    </citation>
    <scope>NUCLEOTIDE SEQUENCE [LARGE SCALE GENOMIC DNA]</scope>
    <source>
        <strain evidence="7">JCM 15929</strain>
    </source>
</reference>
<proteinExistence type="predicted"/>
<dbReference type="InterPro" id="IPR050109">
    <property type="entry name" value="HTH-type_TetR-like_transc_reg"/>
</dbReference>
<evidence type="ECO:0000313" key="7">
    <source>
        <dbReference type="Proteomes" id="UP000070258"/>
    </source>
</evidence>
<dbReference type="GO" id="GO:0003700">
    <property type="term" value="F:DNA-binding transcription factor activity"/>
    <property type="evidence" value="ECO:0007669"/>
    <property type="project" value="TreeGrafter"/>
</dbReference>
<feature type="domain" description="HTH tetR-type" evidence="5">
    <location>
        <begin position="7"/>
        <end position="67"/>
    </location>
</feature>
<keyword evidence="2 4" id="KW-0238">DNA-binding</keyword>
<dbReference type="PROSITE" id="PS50977">
    <property type="entry name" value="HTH_TETR_2"/>
    <property type="match status" value="1"/>
</dbReference>
<dbReference type="OrthoDB" id="5242433at2"/>
<evidence type="ECO:0000313" key="6">
    <source>
        <dbReference type="EMBL" id="KXP06514.1"/>
    </source>
</evidence>
<dbReference type="InterPro" id="IPR009057">
    <property type="entry name" value="Homeodomain-like_sf"/>
</dbReference>
<feature type="DNA-binding region" description="H-T-H motif" evidence="4">
    <location>
        <begin position="30"/>
        <end position="49"/>
    </location>
</feature>
<evidence type="ECO:0000256" key="4">
    <source>
        <dbReference type="PROSITE-ProRule" id="PRU00335"/>
    </source>
</evidence>
<name>A0A138A7S8_9ACTN</name>
<dbReference type="SUPFAM" id="SSF46689">
    <property type="entry name" value="Homeodomain-like"/>
    <property type="match status" value="1"/>
</dbReference>
<dbReference type="InterPro" id="IPR001647">
    <property type="entry name" value="HTH_TetR"/>
</dbReference>
<dbReference type="STRING" id="239498.AXK60_10545"/>
<dbReference type="PANTHER" id="PTHR30055">
    <property type="entry name" value="HTH-TYPE TRANSCRIPTIONAL REGULATOR RUTR"/>
    <property type="match status" value="1"/>
</dbReference>
<dbReference type="Gene3D" id="1.10.357.10">
    <property type="entry name" value="Tetracycline Repressor, domain 2"/>
    <property type="match status" value="1"/>
</dbReference>
<protein>
    <submittedName>
        <fullName evidence="6">TetR family transcriptional regulator</fullName>
    </submittedName>
</protein>
<organism evidence="6 7">
    <name type="scientific">Tsukamurella pseudospumae</name>
    <dbReference type="NCBI Taxonomy" id="239498"/>
    <lineage>
        <taxon>Bacteria</taxon>
        <taxon>Bacillati</taxon>
        <taxon>Actinomycetota</taxon>
        <taxon>Actinomycetes</taxon>
        <taxon>Mycobacteriales</taxon>
        <taxon>Tsukamurellaceae</taxon>
        <taxon>Tsukamurella</taxon>
    </lineage>
</organism>
<evidence type="ECO:0000256" key="2">
    <source>
        <dbReference type="ARBA" id="ARBA00023125"/>
    </source>
</evidence>
<keyword evidence="3" id="KW-0804">Transcription</keyword>
<accession>A0A138A7S8</accession>
<dbReference type="RefSeq" id="WP_068572168.1">
    <property type="nucleotide sequence ID" value="NZ_LSRF01000056.1"/>
</dbReference>
<evidence type="ECO:0000256" key="1">
    <source>
        <dbReference type="ARBA" id="ARBA00023015"/>
    </source>
</evidence>
<evidence type="ECO:0000256" key="3">
    <source>
        <dbReference type="ARBA" id="ARBA00023163"/>
    </source>
</evidence>